<evidence type="ECO:0000313" key="6">
    <source>
        <dbReference type="EMBL" id="MEE6307930.1"/>
    </source>
</evidence>
<keyword evidence="4" id="KW-0472">Membrane</keyword>
<reference evidence="6 7" key="1">
    <citation type="submission" date="2024-01" db="EMBL/GenBank/DDBJ databases">
        <title>Genome insights into Plantactinospora veratri sp. nov.</title>
        <authorList>
            <person name="Wang L."/>
        </authorList>
    </citation>
    <scope>NUCLEOTIDE SEQUENCE [LARGE SCALE GENOMIC DNA]</scope>
    <source>
        <strain evidence="6 7">NEAU-FHS4</strain>
    </source>
</reference>
<name>A0ABU7SDA4_9ACTN</name>
<dbReference type="InterPro" id="IPR027383">
    <property type="entry name" value="Znf_put"/>
</dbReference>
<evidence type="ECO:0000256" key="4">
    <source>
        <dbReference type="SAM" id="Phobius"/>
    </source>
</evidence>
<dbReference type="EMBL" id="JAZGQL010000008">
    <property type="protein sequence ID" value="MEE6307930.1"/>
    <property type="molecule type" value="Genomic_DNA"/>
</dbReference>
<dbReference type="Gene3D" id="1.10.10.1320">
    <property type="entry name" value="Anti-sigma factor, zinc-finger domain"/>
    <property type="match status" value="1"/>
</dbReference>
<proteinExistence type="predicted"/>
<feature type="transmembrane region" description="Helical" evidence="4">
    <location>
        <begin position="124"/>
        <end position="144"/>
    </location>
</feature>
<gene>
    <name evidence="6" type="ORF">V1634_13965</name>
</gene>
<feature type="region of interest" description="Disordered" evidence="3">
    <location>
        <begin position="203"/>
        <end position="253"/>
    </location>
</feature>
<evidence type="ECO:0000256" key="3">
    <source>
        <dbReference type="SAM" id="MobiDB-lite"/>
    </source>
</evidence>
<evidence type="ECO:0000259" key="5">
    <source>
        <dbReference type="Pfam" id="PF13490"/>
    </source>
</evidence>
<evidence type="ECO:0000313" key="7">
    <source>
        <dbReference type="Proteomes" id="UP001339911"/>
    </source>
</evidence>
<comment type="caution">
    <text evidence="6">The sequence shown here is derived from an EMBL/GenBank/DDBJ whole genome shotgun (WGS) entry which is preliminary data.</text>
</comment>
<keyword evidence="4" id="KW-1133">Transmembrane helix</keyword>
<dbReference type="Pfam" id="PF13490">
    <property type="entry name" value="zf-HC2"/>
    <property type="match status" value="1"/>
</dbReference>
<keyword evidence="7" id="KW-1185">Reference proteome</keyword>
<feature type="transmembrane region" description="Helical" evidence="4">
    <location>
        <begin position="84"/>
        <end position="104"/>
    </location>
</feature>
<dbReference type="InterPro" id="IPR041916">
    <property type="entry name" value="Anti_sigma_zinc_sf"/>
</dbReference>
<dbReference type="Proteomes" id="UP001339911">
    <property type="component" value="Unassembled WGS sequence"/>
</dbReference>
<keyword evidence="4" id="KW-0812">Transmembrane</keyword>
<feature type="domain" description="Putative zinc-finger" evidence="5">
    <location>
        <begin position="3"/>
        <end position="37"/>
    </location>
</feature>
<organism evidence="6 7">
    <name type="scientific">Plantactinospora veratri</name>
    <dbReference type="NCBI Taxonomy" id="1436122"/>
    <lineage>
        <taxon>Bacteria</taxon>
        <taxon>Bacillati</taxon>
        <taxon>Actinomycetota</taxon>
        <taxon>Actinomycetes</taxon>
        <taxon>Micromonosporales</taxon>
        <taxon>Micromonosporaceae</taxon>
        <taxon>Plantactinospora</taxon>
    </lineage>
</organism>
<accession>A0ABU7SDA4</accession>
<evidence type="ECO:0000256" key="2">
    <source>
        <dbReference type="ARBA" id="ARBA00023163"/>
    </source>
</evidence>
<feature type="transmembrane region" description="Helical" evidence="4">
    <location>
        <begin position="151"/>
        <end position="169"/>
    </location>
</feature>
<keyword evidence="2" id="KW-0804">Transcription</keyword>
<keyword evidence="1" id="KW-0805">Transcription regulation</keyword>
<sequence>MRCEEYREALSARLDGEEHPAERAGVDRHLAACPECRSWLESATALNRLARTSLVPPPMEIDESLLAAVPGPSRLARLAGTLRIALGVVGVAQFLLGAAQIAGIGSTAHPHGLQVVFGGGPDHLWHESAAWNVALGAGFAWIALRRTRPVGLVPTLTAFVAVLTLLSVNDAIAGRVDPSRILSHGLILAGYLIILGLSRPTIESGEPPSRHGRRPGPGWRARFEEEPAPAPPRLRLVRTQPGTAQARTHHRAA</sequence>
<dbReference type="RefSeq" id="WP_331208209.1">
    <property type="nucleotide sequence ID" value="NZ_JAZGQL010000008.1"/>
</dbReference>
<protein>
    <submittedName>
        <fullName evidence="6">Zf-HC2 domain-containing protein</fullName>
    </submittedName>
</protein>
<evidence type="ECO:0000256" key="1">
    <source>
        <dbReference type="ARBA" id="ARBA00023015"/>
    </source>
</evidence>